<dbReference type="InterPro" id="IPR036291">
    <property type="entry name" value="NAD(P)-bd_dom_sf"/>
</dbReference>
<dbReference type="Gene3D" id="3.40.50.720">
    <property type="entry name" value="NAD(P)-binding Rossmann-like Domain"/>
    <property type="match status" value="1"/>
</dbReference>
<protein>
    <submittedName>
        <fullName evidence="4">Epimerase</fullName>
    </submittedName>
</protein>
<dbReference type="RefSeq" id="WP_109838275.1">
    <property type="nucleotide sequence ID" value="NZ_QGKM01000041.1"/>
</dbReference>
<evidence type="ECO:0000256" key="1">
    <source>
        <dbReference type="ARBA" id="ARBA00005125"/>
    </source>
</evidence>
<gene>
    <name evidence="4" type="ORF">DKW60_13960</name>
</gene>
<evidence type="ECO:0000259" key="3">
    <source>
        <dbReference type="Pfam" id="PF01370"/>
    </source>
</evidence>
<comment type="pathway">
    <text evidence="1">Bacterial outer membrane biogenesis; LPS O-antigen biosynthesis.</text>
</comment>
<dbReference type="Proteomes" id="UP000245539">
    <property type="component" value="Unassembled WGS sequence"/>
</dbReference>
<organism evidence="4 5">
    <name type="scientific">Leucothrix pacifica</name>
    <dbReference type="NCBI Taxonomy" id="1247513"/>
    <lineage>
        <taxon>Bacteria</taxon>
        <taxon>Pseudomonadati</taxon>
        <taxon>Pseudomonadota</taxon>
        <taxon>Gammaproteobacteria</taxon>
        <taxon>Thiotrichales</taxon>
        <taxon>Thiotrichaceae</taxon>
        <taxon>Leucothrix</taxon>
    </lineage>
</organism>
<dbReference type="PANTHER" id="PTHR43000">
    <property type="entry name" value="DTDP-D-GLUCOSE 4,6-DEHYDRATASE-RELATED"/>
    <property type="match status" value="1"/>
</dbReference>
<evidence type="ECO:0000313" key="4">
    <source>
        <dbReference type="EMBL" id="PWQ95803.1"/>
    </source>
</evidence>
<accession>A0A317CEN4</accession>
<reference evidence="4 5" key="1">
    <citation type="submission" date="2018-05" db="EMBL/GenBank/DDBJ databases">
        <title>Leucothrix arctica sp. nov., isolated from Arctic seawater.</title>
        <authorList>
            <person name="Choi A."/>
            <person name="Baek K."/>
        </authorList>
    </citation>
    <scope>NUCLEOTIDE SEQUENCE [LARGE SCALE GENOMIC DNA]</scope>
    <source>
        <strain evidence="4 5">JCM 18388</strain>
    </source>
</reference>
<dbReference type="Pfam" id="PF01370">
    <property type="entry name" value="Epimerase"/>
    <property type="match status" value="1"/>
</dbReference>
<dbReference type="OrthoDB" id="9803010at2"/>
<name>A0A317CEN4_9GAMM</name>
<sequence length="294" mass="33733">MCEQQTILLTGATGFLGSHLLEALLEKGHKVVVLKRSTSNTWRIEKLLPSTVSYDVDKQPLEMVFEEQRINSVIHTACVYGRKGESMHQVVESNLLFGLRVFDACIKYNTDTFFNTDTLLQKHLNIYALSKKQFVEWLEQQCGNVQVINLKIEHMYGPRDDTNKFIPWVLSQLRENVTEIKLTQGEQRRDFIHIDDVVSAYLITLEKSSRLPTFCEFDVGTGKLVTVRSFLEQLKKIYEIEINPVETKLSFGSIPYREGEMMTVAVNNQTLLNLGWSPKALLHTGLKSIVREYA</sequence>
<comment type="similarity">
    <text evidence="2">Belongs to the NAD(P)-dependent epimerase/dehydratase family.</text>
</comment>
<dbReference type="EMBL" id="QGKM01000041">
    <property type="protein sequence ID" value="PWQ95803.1"/>
    <property type="molecule type" value="Genomic_DNA"/>
</dbReference>
<comment type="caution">
    <text evidence="4">The sequence shown here is derived from an EMBL/GenBank/DDBJ whole genome shotgun (WGS) entry which is preliminary data.</text>
</comment>
<dbReference type="AlphaFoldDB" id="A0A317CEN4"/>
<dbReference type="InterPro" id="IPR001509">
    <property type="entry name" value="Epimerase_deHydtase"/>
</dbReference>
<feature type="domain" description="NAD-dependent epimerase/dehydratase" evidence="3">
    <location>
        <begin position="7"/>
        <end position="213"/>
    </location>
</feature>
<dbReference type="SUPFAM" id="SSF51735">
    <property type="entry name" value="NAD(P)-binding Rossmann-fold domains"/>
    <property type="match status" value="1"/>
</dbReference>
<evidence type="ECO:0000256" key="2">
    <source>
        <dbReference type="ARBA" id="ARBA00007637"/>
    </source>
</evidence>
<keyword evidence="5" id="KW-1185">Reference proteome</keyword>
<proteinExistence type="inferred from homology"/>
<evidence type="ECO:0000313" key="5">
    <source>
        <dbReference type="Proteomes" id="UP000245539"/>
    </source>
</evidence>